<dbReference type="InterPro" id="IPR000719">
    <property type="entry name" value="Prot_kinase_dom"/>
</dbReference>
<dbReference type="FunFam" id="3.40.50.800:FF:000019">
    <property type="entry name" value="Threonine--tRNA ligase mitochondrial 1"/>
    <property type="match status" value="1"/>
</dbReference>
<dbReference type="Pfam" id="PF03129">
    <property type="entry name" value="HGTP_anticodon"/>
    <property type="match status" value="1"/>
</dbReference>
<dbReference type="Gene3D" id="3.30.930.10">
    <property type="entry name" value="Bira Bifunctional Protein, Domain 2"/>
    <property type="match status" value="1"/>
</dbReference>
<dbReference type="InterPro" id="IPR008271">
    <property type="entry name" value="Ser/Thr_kinase_AS"/>
</dbReference>
<dbReference type="PANTHER" id="PTHR11451">
    <property type="entry name" value="THREONINE-TRNA LIGASE"/>
    <property type="match status" value="1"/>
</dbReference>
<sequence length="643" mass="74706">MDPEEAAKEEAAKRDHRKIGKDQELFVFIPMSPGSAFWYPKGTFIYNTLVNFIRQEYRKRGFLEVMTPNIYNVKLWEQSGHWHHYADNMFKFEIEKEQYGLKPMNCPGHVLMFDHKPRSYNELPIRYADFGVLHRNEMSGALGGLTRLRRFQQDDAHIFCRSDQLADEITACLDFLNFVYVDVFGFSFKLFLSTRPEDSYLGDISSWELAEKELSGALESSGHDWELNAGDGAFYGPKIDIQIRDALGRYWQCATIQLDFQQPQRFDLHYFDENKERHRPVMIHRAILGSVERMIAILAENFAGKWPFWLSPRQAKIICVHPNIVDYATQVKEKIFNSGFEIEFDEDCPDTLNKRIRNAQLEQFNFILVVGKREKENGTVNVRTRDNQVRGEMKVEDLIKKFAKFRDTATQEFLVVADIASGGYGAVYKVRGSKGGVFALKLEKRAPKRDHYKLQMEVRVLQEAAKAKPEERQHLPTLIDHSEPHSSSSSMFIVMTLLGKSLGDIKRAYRKRIFSPNTAYYCAIQAIDAIKEMHDLGFLHRDIKPANFVIGAPGTKDANTVYVVDYGIARKILDAKGSMLTPRRKESEFCEVITYLNGLHYVDKIDYHWIREMVRRVAKRRNCNLREPYDWQKKNTHSRTVSR</sequence>
<dbReference type="InterPro" id="IPR047246">
    <property type="entry name" value="ThrRS_anticodon"/>
</dbReference>
<dbReference type="GO" id="GO:0004672">
    <property type="term" value="F:protein kinase activity"/>
    <property type="evidence" value="ECO:0007669"/>
    <property type="project" value="InterPro"/>
</dbReference>
<comment type="catalytic activity">
    <reaction evidence="11">
        <text>tRNA(Thr) + L-threonine + ATP = L-threonyl-tRNA(Thr) + AMP + diphosphate + H(+)</text>
        <dbReference type="Rhea" id="RHEA:24624"/>
        <dbReference type="Rhea" id="RHEA-COMP:9670"/>
        <dbReference type="Rhea" id="RHEA-COMP:9704"/>
        <dbReference type="ChEBI" id="CHEBI:15378"/>
        <dbReference type="ChEBI" id="CHEBI:30616"/>
        <dbReference type="ChEBI" id="CHEBI:33019"/>
        <dbReference type="ChEBI" id="CHEBI:57926"/>
        <dbReference type="ChEBI" id="CHEBI:78442"/>
        <dbReference type="ChEBI" id="CHEBI:78534"/>
        <dbReference type="ChEBI" id="CHEBI:456215"/>
        <dbReference type="EC" id="6.1.1.3"/>
    </reaction>
</comment>
<dbReference type="PROSITE" id="PS50862">
    <property type="entry name" value="AA_TRNA_LIGASE_II"/>
    <property type="match status" value="1"/>
</dbReference>
<dbReference type="Gene3D" id="1.10.510.10">
    <property type="entry name" value="Transferase(Phosphotransferase) domain 1"/>
    <property type="match status" value="1"/>
</dbReference>
<keyword evidence="7" id="KW-0067">ATP-binding</keyword>
<evidence type="ECO:0000256" key="5">
    <source>
        <dbReference type="ARBA" id="ARBA00022598"/>
    </source>
</evidence>
<dbReference type="NCBIfam" id="TIGR00418">
    <property type="entry name" value="thrS"/>
    <property type="match status" value="1"/>
</dbReference>
<feature type="domain" description="Aminoacyl-transfer RNA synthetases class-II family profile" evidence="13">
    <location>
        <begin position="34"/>
        <end position="307"/>
    </location>
</feature>
<dbReference type="GO" id="GO:0005524">
    <property type="term" value="F:ATP binding"/>
    <property type="evidence" value="ECO:0007669"/>
    <property type="project" value="UniProtKB-KW"/>
</dbReference>
<feature type="domain" description="Protein kinase" evidence="12">
    <location>
        <begin position="413"/>
        <end position="643"/>
    </location>
</feature>
<keyword evidence="8" id="KW-0648">Protein biosynthesis</keyword>
<dbReference type="Gene3D" id="3.40.50.800">
    <property type="entry name" value="Anticodon-binding domain"/>
    <property type="match status" value="1"/>
</dbReference>
<dbReference type="Gene3D" id="3.30.200.20">
    <property type="entry name" value="Phosphorylase Kinase, domain 1"/>
    <property type="match status" value="1"/>
</dbReference>
<dbReference type="AlphaFoldDB" id="A0A915LH99"/>
<dbReference type="SUPFAM" id="SSF55681">
    <property type="entry name" value="Class II aaRS and biotin synthetases"/>
    <property type="match status" value="1"/>
</dbReference>
<dbReference type="PROSITE" id="PS00108">
    <property type="entry name" value="PROTEIN_KINASE_ST"/>
    <property type="match status" value="1"/>
</dbReference>
<dbReference type="GO" id="GO:0004829">
    <property type="term" value="F:threonine-tRNA ligase activity"/>
    <property type="evidence" value="ECO:0007669"/>
    <property type="project" value="UniProtKB-EC"/>
</dbReference>
<dbReference type="InterPro" id="IPR006195">
    <property type="entry name" value="aa-tRNA-synth_II"/>
</dbReference>
<dbReference type="GO" id="GO:0006435">
    <property type="term" value="P:threonyl-tRNA aminoacylation"/>
    <property type="evidence" value="ECO:0007669"/>
    <property type="project" value="InterPro"/>
</dbReference>
<reference evidence="15" key="1">
    <citation type="submission" date="2022-11" db="UniProtKB">
        <authorList>
            <consortium name="WormBaseParasite"/>
        </authorList>
    </citation>
    <scope>IDENTIFICATION</scope>
</reference>
<evidence type="ECO:0000256" key="8">
    <source>
        <dbReference type="ARBA" id="ARBA00022917"/>
    </source>
</evidence>
<accession>A0A915LH99</accession>
<keyword evidence="14" id="KW-1185">Reference proteome</keyword>
<dbReference type="WBParaSite" id="scaffold1083_cov222.g2428">
    <property type="protein sequence ID" value="scaffold1083_cov222.g2428"/>
    <property type="gene ID" value="scaffold1083_cov222.g2428"/>
</dbReference>
<evidence type="ECO:0000256" key="2">
    <source>
        <dbReference type="ARBA" id="ARBA00008226"/>
    </source>
</evidence>
<keyword evidence="4" id="KW-0963">Cytoplasm</keyword>
<dbReference type="InterPro" id="IPR002320">
    <property type="entry name" value="Thr-tRNA-ligase_IIa"/>
</dbReference>
<dbReference type="SMART" id="SM00220">
    <property type="entry name" value="S_TKc"/>
    <property type="match status" value="1"/>
</dbReference>
<dbReference type="PROSITE" id="PS50011">
    <property type="entry name" value="PROTEIN_KINASE_DOM"/>
    <property type="match status" value="1"/>
</dbReference>
<dbReference type="InterPro" id="IPR036621">
    <property type="entry name" value="Anticodon-bd_dom_sf"/>
</dbReference>
<protein>
    <recommendedName>
        <fullName evidence="3">threonine--tRNA ligase</fullName>
        <ecNumber evidence="3">6.1.1.3</ecNumber>
    </recommendedName>
    <alternativeName>
        <fullName evidence="10">Threonyl-tRNA synthetase</fullName>
    </alternativeName>
</protein>
<evidence type="ECO:0000259" key="13">
    <source>
        <dbReference type="PROSITE" id="PS50862"/>
    </source>
</evidence>
<dbReference type="Proteomes" id="UP000887561">
    <property type="component" value="Unplaced"/>
</dbReference>
<dbReference type="EC" id="6.1.1.3" evidence="3"/>
<dbReference type="SUPFAM" id="SSF52954">
    <property type="entry name" value="Class II aaRS ABD-related"/>
    <property type="match status" value="1"/>
</dbReference>
<evidence type="ECO:0000259" key="12">
    <source>
        <dbReference type="PROSITE" id="PS50011"/>
    </source>
</evidence>
<evidence type="ECO:0000256" key="4">
    <source>
        <dbReference type="ARBA" id="ARBA00022490"/>
    </source>
</evidence>
<evidence type="ECO:0000256" key="6">
    <source>
        <dbReference type="ARBA" id="ARBA00022741"/>
    </source>
</evidence>
<proteinExistence type="inferred from homology"/>
<dbReference type="CDD" id="cd00860">
    <property type="entry name" value="ThrRS_anticodon"/>
    <property type="match status" value="1"/>
</dbReference>
<dbReference type="FunFam" id="3.30.930.10:FF:000019">
    <property type="entry name" value="Threonine--tRNA ligase"/>
    <property type="match status" value="1"/>
</dbReference>
<dbReference type="GO" id="GO:0005739">
    <property type="term" value="C:mitochondrion"/>
    <property type="evidence" value="ECO:0007669"/>
    <property type="project" value="TreeGrafter"/>
</dbReference>
<evidence type="ECO:0000256" key="7">
    <source>
        <dbReference type="ARBA" id="ARBA00022840"/>
    </source>
</evidence>
<keyword evidence="5" id="KW-0436">Ligase</keyword>
<dbReference type="InterPro" id="IPR033728">
    <property type="entry name" value="ThrRS_core"/>
</dbReference>
<comment type="subcellular location">
    <subcellularLocation>
        <location evidence="1">Cytoplasm</location>
    </subcellularLocation>
</comment>
<dbReference type="CDD" id="cd00771">
    <property type="entry name" value="ThrRS_core"/>
    <property type="match status" value="1"/>
</dbReference>
<dbReference type="Pfam" id="PF00069">
    <property type="entry name" value="Pkinase"/>
    <property type="match status" value="1"/>
</dbReference>
<dbReference type="PRINTS" id="PR01047">
    <property type="entry name" value="TRNASYNTHTHR"/>
</dbReference>
<name>A0A915LH99_MELJA</name>
<organism evidence="14 15">
    <name type="scientific">Meloidogyne javanica</name>
    <name type="common">Root-knot nematode worm</name>
    <dbReference type="NCBI Taxonomy" id="6303"/>
    <lineage>
        <taxon>Eukaryota</taxon>
        <taxon>Metazoa</taxon>
        <taxon>Ecdysozoa</taxon>
        <taxon>Nematoda</taxon>
        <taxon>Chromadorea</taxon>
        <taxon>Rhabditida</taxon>
        <taxon>Tylenchina</taxon>
        <taxon>Tylenchomorpha</taxon>
        <taxon>Tylenchoidea</taxon>
        <taxon>Meloidogynidae</taxon>
        <taxon>Meloidogyninae</taxon>
        <taxon>Meloidogyne</taxon>
        <taxon>Meloidogyne incognita group</taxon>
    </lineage>
</organism>
<evidence type="ECO:0000313" key="15">
    <source>
        <dbReference type="WBParaSite" id="scaffold1083_cov222.g2428"/>
    </source>
</evidence>
<dbReference type="InterPro" id="IPR002314">
    <property type="entry name" value="aa-tRNA-synt_IIb"/>
</dbReference>
<evidence type="ECO:0000256" key="10">
    <source>
        <dbReference type="ARBA" id="ARBA00031900"/>
    </source>
</evidence>
<dbReference type="InterPro" id="IPR011009">
    <property type="entry name" value="Kinase-like_dom_sf"/>
</dbReference>
<evidence type="ECO:0000313" key="14">
    <source>
        <dbReference type="Proteomes" id="UP000887561"/>
    </source>
</evidence>
<evidence type="ECO:0000256" key="9">
    <source>
        <dbReference type="ARBA" id="ARBA00023146"/>
    </source>
</evidence>
<comment type="similarity">
    <text evidence="2">Belongs to the class-II aminoacyl-tRNA synthetase family.</text>
</comment>
<keyword evidence="6" id="KW-0547">Nucleotide-binding</keyword>
<evidence type="ECO:0000256" key="11">
    <source>
        <dbReference type="ARBA" id="ARBA00049515"/>
    </source>
</evidence>
<keyword evidence="9" id="KW-0030">Aminoacyl-tRNA synthetase</keyword>
<evidence type="ECO:0000256" key="3">
    <source>
        <dbReference type="ARBA" id="ARBA00013163"/>
    </source>
</evidence>
<dbReference type="SUPFAM" id="SSF56112">
    <property type="entry name" value="Protein kinase-like (PK-like)"/>
    <property type="match status" value="1"/>
</dbReference>
<dbReference type="Pfam" id="PF00587">
    <property type="entry name" value="tRNA-synt_2b"/>
    <property type="match status" value="1"/>
</dbReference>
<dbReference type="PANTHER" id="PTHR11451:SF46">
    <property type="entry name" value="THREONINE--TRNA LIGASE"/>
    <property type="match status" value="1"/>
</dbReference>
<dbReference type="InterPro" id="IPR004154">
    <property type="entry name" value="Anticodon-bd"/>
</dbReference>
<dbReference type="InterPro" id="IPR045864">
    <property type="entry name" value="aa-tRNA-synth_II/BPL/LPL"/>
</dbReference>
<evidence type="ECO:0000256" key="1">
    <source>
        <dbReference type="ARBA" id="ARBA00004496"/>
    </source>
</evidence>